<feature type="compositionally biased region" description="Polar residues" evidence="1">
    <location>
        <begin position="676"/>
        <end position="689"/>
    </location>
</feature>
<feature type="compositionally biased region" description="Basic and acidic residues" evidence="1">
    <location>
        <begin position="531"/>
        <end position="542"/>
    </location>
</feature>
<feature type="compositionally biased region" description="Polar residues" evidence="1">
    <location>
        <begin position="8"/>
        <end position="20"/>
    </location>
</feature>
<comment type="caution">
    <text evidence="2">The sequence shown here is derived from an EMBL/GenBank/DDBJ whole genome shotgun (WGS) entry which is preliminary data.</text>
</comment>
<feature type="compositionally biased region" description="Low complexity" evidence="1">
    <location>
        <begin position="585"/>
        <end position="604"/>
    </location>
</feature>
<dbReference type="AlphaFoldDB" id="A0A2G8SPB5"/>
<feature type="compositionally biased region" description="Basic and acidic residues" evidence="1">
    <location>
        <begin position="322"/>
        <end position="354"/>
    </location>
</feature>
<feature type="compositionally biased region" description="Basic and acidic residues" evidence="1">
    <location>
        <begin position="453"/>
        <end position="466"/>
    </location>
</feature>
<evidence type="ECO:0000313" key="3">
    <source>
        <dbReference type="Proteomes" id="UP000230002"/>
    </source>
</evidence>
<feature type="region of interest" description="Disordered" evidence="1">
    <location>
        <begin position="322"/>
        <end position="689"/>
    </location>
</feature>
<feature type="region of interest" description="Disordered" evidence="1">
    <location>
        <begin position="1"/>
        <end position="20"/>
    </location>
</feature>
<sequence length="689" mass="76870">MMRDTHGTLRSSSTDPNDAMVASQQKHIADLVSRNKTLEHTTTRLRAAVAEEQERAADAVAQVQQRWEAERSEWRAGCDSLQAAHRIAHLRTAVDADRDHAALLEAKEALRRESIARVARDYKIVLFQAKELELEMRVSQLQRELEAANEAREDAVLDVDEEWQETATVLEARCTELAGQLKVAAAQQARAIREREQAEADLATLRGEHTSLRMASDRAAKNSERTELQFEALKTTHADLEKRHAESEATVVSLRQQVEKWAALDKRENAETENLRKCRIELEVKVKQLEAEKEEREKERGAETAKMEKLQRRLDKYKEAWEAHQKETEAAQEDADRVQRDLEAEVQRSQKLKEQLQASKQKVAELEQRGTAEDTPRRSNPGGPSKSKSSKASKEPSRRVEPEIVDDDVQLVDEPVAKQRPAPRPSGKARQPSLPPPVDEDDDIMEIDAPPSTKEKTKTKGKEKARPPLAQEEEEDSTPPTAKPKPKPAKEKEKAKQKEKEKEKQKKERKKAPAADGDDSDIQILEPNKPAAEKKGKRKADSVEVADGPPAKKKAKKTTAEVDDDEPPQQPAPKKRGRPPKAKTNEAGKGTAAKGKAAKSTKAADNGGGKKSQGKDDGEEDDEDVVVPKKKKRMINMFPTSQEVTFHWNNADGDGGLNIPTDLSPVKEGDIMPSRPSLSSANGSTMRRR</sequence>
<accession>A0A2G8SPB5</accession>
<evidence type="ECO:0000256" key="1">
    <source>
        <dbReference type="SAM" id="MobiDB-lite"/>
    </source>
</evidence>
<dbReference type="Proteomes" id="UP000230002">
    <property type="component" value="Unassembled WGS sequence"/>
</dbReference>
<proteinExistence type="predicted"/>
<name>A0A2G8SPB5_9APHY</name>
<feature type="compositionally biased region" description="Basic and acidic residues" evidence="1">
    <location>
        <begin position="488"/>
        <end position="506"/>
    </location>
</feature>
<evidence type="ECO:0000313" key="2">
    <source>
        <dbReference type="EMBL" id="PIL35605.1"/>
    </source>
</evidence>
<dbReference type="OrthoDB" id="2681654at2759"/>
<feature type="compositionally biased region" description="Basic and acidic residues" evidence="1">
    <location>
        <begin position="362"/>
        <end position="377"/>
    </location>
</feature>
<keyword evidence="3" id="KW-1185">Reference proteome</keyword>
<dbReference type="EMBL" id="AYKW01000003">
    <property type="protein sequence ID" value="PIL35605.1"/>
    <property type="molecule type" value="Genomic_DNA"/>
</dbReference>
<reference evidence="2 3" key="1">
    <citation type="journal article" date="2015" name="Sci. Rep.">
        <title>Chromosome-level genome map provides insights into diverse defense mechanisms in the medicinal fungus Ganoderma sinense.</title>
        <authorList>
            <person name="Zhu Y."/>
            <person name="Xu J."/>
            <person name="Sun C."/>
            <person name="Zhou S."/>
            <person name="Xu H."/>
            <person name="Nelson D.R."/>
            <person name="Qian J."/>
            <person name="Song J."/>
            <person name="Luo H."/>
            <person name="Xiang L."/>
            <person name="Li Y."/>
            <person name="Xu Z."/>
            <person name="Ji A."/>
            <person name="Wang L."/>
            <person name="Lu S."/>
            <person name="Hayward A."/>
            <person name="Sun W."/>
            <person name="Li X."/>
            <person name="Schwartz D.C."/>
            <person name="Wang Y."/>
            <person name="Chen S."/>
        </authorList>
    </citation>
    <scope>NUCLEOTIDE SEQUENCE [LARGE SCALE GENOMIC DNA]</scope>
    <source>
        <strain evidence="2 3">ZZ0214-1</strain>
    </source>
</reference>
<dbReference type="STRING" id="1077348.A0A2G8SPB5"/>
<feature type="compositionally biased region" description="Basic and acidic residues" evidence="1">
    <location>
        <begin position="392"/>
        <end position="402"/>
    </location>
</feature>
<protein>
    <submittedName>
        <fullName evidence="2">Uncharacterized protein</fullName>
    </submittedName>
</protein>
<gene>
    <name evidence="2" type="ORF">GSI_02333</name>
</gene>
<feature type="compositionally biased region" description="Polar residues" evidence="1">
    <location>
        <begin position="638"/>
        <end position="648"/>
    </location>
</feature>
<organism evidence="2 3">
    <name type="scientific">Ganoderma sinense ZZ0214-1</name>
    <dbReference type="NCBI Taxonomy" id="1077348"/>
    <lineage>
        <taxon>Eukaryota</taxon>
        <taxon>Fungi</taxon>
        <taxon>Dikarya</taxon>
        <taxon>Basidiomycota</taxon>
        <taxon>Agaricomycotina</taxon>
        <taxon>Agaricomycetes</taxon>
        <taxon>Polyporales</taxon>
        <taxon>Polyporaceae</taxon>
        <taxon>Ganoderma</taxon>
    </lineage>
</organism>